<comment type="caution">
    <text evidence="4">The sequence shown here is derived from an EMBL/GenBank/DDBJ whole genome shotgun (WGS) entry which is preliminary data.</text>
</comment>
<evidence type="ECO:0000313" key="5">
    <source>
        <dbReference type="Proteomes" id="UP000734511"/>
    </source>
</evidence>
<proteinExistence type="inferred from homology"/>
<gene>
    <name evidence="4" type="ORF">HCN08_09160</name>
</gene>
<dbReference type="InterPro" id="IPR020802">
    <property type="entry name" value="TesA-like"/>
</dbReference>
<dbReference type="Proteomes" id="UP000734511">
    <property type="component" value="Unassembled WGS sequence"/>
</dbReference>
<sequence>MNASRPPGEGALAVPPSRWFARPRKVQDPALRLLCFPHVGAGGAAFNAWAELLPPGVELCAVRFPGRENRLHEPLLDDPGQAVDAVLAALLPLLDRPFVLLGHCSGSVLAYECARRLQLGGHPAPALVVVSSAEGPSVRHIADPLHLLPRAELLDRVVGYGGMPAQVLADPDLRAMVERLLRADYRVVERLHYSPGPPLTAPLTVIGGRRDRFVPEPALAAWAAETTAAFALRMLDAPHYLLADAGPAVAGLVEELLATLPDAEVRA</sequence>
<reference evidence="4 5" key="1">
    <citation type="submission" date="2020-03" db="EMBL/GenBank/DDBJ databases">
        <title>WGS of actinomycetes isolated from Thailand.</title>
        <authorList>
            <person name="Thawai C."/>
        </authorList>
    </citation>
    <scope>NUCLEOTIDE SEQUENCE [LARGE SCALE GENOMIC DNA]</scope>
    <source>
        <strain evidence="4 5">PRB2-1</strain>
    </source>
</reference>
<dbReference type="Pfam" id="PF00975">
    <property type="entry name" value="Thioesterase"/>
    <property type="match status" value="1"/>
</dbReference>
<dbReference type="PANTHER" id="PTHR11487:SF0">
    <property type="entry name" value="S-ACYL FATTY ACID SYNTHASE THIOESTERASE, MEDIUM CHAIN"/>
    <property type="match status" value="1"/>
</dbReference>
<evidence type="ECO:0000256" key="1">
    <source>
        <dbReference type="ARBA" id="ARBA00007169"/>
    </source>
</evidence>
<dbReference type="PANTHER" id="PTHR11487">
    <property type="entry name" value="THIOESTERASE"/>
    <property type="match status" value="1"/>
</dbReference>
<dbReference type="EMBL" id="JAATEJ010000005">
    <property type="protein sequence ID" value="NJP43566.1"/>
    <property type="molecule type" value="Genomic_DNA"/>
</dbReference>
<keyword evidence="5" id="KW-1185">Reference proteome</keyword>
<evidence type="ECO:0000313" key="4">
    <source>
        <dbReference type="EMBL" id="NJP43566.1"/>
    </source>
</evidence>
<dbReference type="SUPFAM" id="SSF53474">
    <property type="entry name" value="alpha/beta-Hydrolases"/>
    <property type="match status" value="1"/>
</dbReference>
<comment type="similarity">
    <text evidence="1">Belongs to the thioesterase family.</text>
</comment>
<keyword evidence="2" id="KW-0378">Hydrolase</keyword>
<evidence type="ECO:0000259" key="3">
    <source>
        <dbReference type="SMART" id="SM00824"/>
    </source>
</evidence>
<dbReference type="Gene3D" id="3.40.50.1820">
    <property type="entry name" value="alpha/beta hydrolase"/>
    <property type="match status" value="1"/>
</dbReference>
<feature type="domain" description="Thioesterase TesA-like" evidence="3">
    <location>
        <begin position="34"/>
        <end position="257"/>
    </location>
</feature>
<accession>A0ABX0ZJT6</accession>
<organism evidence="4 5">
    <name type="scientific">Actinacidiphila epipremni</name>
    <dbReference type="NCBI Taxonomy" id="2053013"/>
    <lineage>
        <taxon>Bacteria</taxon>
        <taxon>Bacillati</taxon>
        <taxon>Actinomycetota</taxon>
        <taxon>Actinomycetes</taxon>
        <taxon>Kitasatosporales</taxon>
        <taxon>Streptomycetaceae</taxon>
        <taxon>Actinacidiphila</taxon>
    </lineage>
</organism>
<dbReference type="InterPro" id="IPR029058">
    <property type="entry name" value="AB_hydrolase_fold"/>
</dbReference>
<protein>
    <submittedName>
        <fullName evidence="4">Thioesterase</fullName>
    </submittedName>
</protein>
<dbReference type="RefSeq" id="WP_167982432.1">
    <property type="nucleotide sequence ID" value="NZ_JAATEJ010000005.1"/>
</dbReference>
<evidence type="ECO:0000256" key="2">
    <source>
        <dbReference type="ARBA" id="ARBA00022801"/>
    </source>
</evidence>
<dbReference type="InterPro" id="IPR001031">
    <property type="entry name" value="Thioesterase"/>
</dbReference>
<name>A0ABX0ZJT6_9ACTN</name>
<dbReference type="InterPro" id="IPR012223">
    <property type="entry name" value="TEII"/>
</dbReference>
<dbReference type="SMART" id="SM00824">
    <property type="entry name" value="PKS_TE"/>
    <property type="match status" value="1"/>
</dbReference>